<dbReference type="EMBL" id="MT630895">
    <property type="protein sequence ID" value="QNO44049.1"/>
    <property type="molecule type" value="Genomic_DNA"/>
</dbReference>
<protein>
    <submittedName>
        <fullName evidence="1">Uncharacterized protein</fullName>
    </submittedName>
</protein>
<proteinExistence type="predicted"/>
<evidence type="ECO:0000313" key="2">
    <source>
        <dbReference type="EMBL" id="QNO44218.1"/>
    </source>
</evidence>
<evidence type="ECO:0000313" key="3">
    <source>
        <dbReference type="EMBL" id="QNO44879.1"/>
    </source>
</evidence>
<reference evidence="1" key="1">
    <citation type="submission" date="2020-06" db="EMBL/GenBank/DDBJ databases">
        <title>Unique genomic features of the anaerobic methanotrophic archaea.</title>
        <authorList>
            <person name="Chadwick G.L."/>
            <person name="Skennerton C.T."/>
            <person name="Laso-Perez R."/>
            <person name="Leu A.O."/>
            <person name="Speth D.R."/>
            <person name="Yu H."/>
            <person name="Morgan-Lang C."/>
            <person name="Hatzenpichler R."/>
            <person name="Goudeau D."/>
            <person name="Malmstrom R."/>
            <person name="Brazelton W.J."/>
            <person name="Woyke T."/>
            <person name="Hallam S.J."/>
            <person name="Tyson G.W."/>
            <person name="Wegener G."/>
            <person name="Boetius A."/>
            <person name="Orphan V."/>
        </authorList>
    </citation>
    <scope>NUCLEOTIDE SEQUENCE</scope>
</reference>
<dbReference type="EMBL" id="MT630935">
    <property type="protein sequence ID" value="QNO44218.1"/>
    <property type="molecule type" value="Genomic_DNA"/>
</dbReference>
<organism evidence="1">
    <name type="scientific">Candidatus Methanogaster sp. ANME-2c ERB4</name>
    <dbReference type="NCBI Taxonomy" id="2759911"/>
    <lineage>
        <taxon>Archaea</taxon>
        <taxon>Methanobacteriati</taxon>
        <taxon>Methanobacteriota</taxon>
        <taxon>Stenosarchaea group</taxon>
        <taxon>Methanomicrobia</taxon>
        <taxon>Methanosarcinales</taxon>
        <taxon>ANME-2 cluster</taxon>
        <taxon>Candidatus Methanogasteraceae</taxon>
        <taxon>Candidatus Methanogaster</taxon>
    </lineage>
</organism>
<gene>
    <name evidence="1" type="ORF">GNKCNBKI_00001</name>
    <name evidence="2" type="ORF">HOCEHPEK_00002</name>
    <name evidence="3" type="ORF">ICKDOKBB_00002</name>
    <name evidence="4" type="ORF">IOBGBDGH_00002</name>
</gene>
<evidence type="ECO:0000313" key="1">
    <source>
        <dbReference type="EMBL" id="QNO44049.1"/>
    </source>
</evidence>
<accession>A0A7G9Y7R5</accession>
<dbReference type="EMBL" id="MT631031">
    <property type="protein sequence ID" value="QNO44879.1"/>
    <property type="molecule type" value="Genomic_DNA"/>
</dbReference>
<name>A0A7G9Y7R5_9EURY</name>
<dbReference type="EMBL" id="MT631198">
    <property type="protein sequence ID" value="QNO46554.1"/>
    <property type="molecule type" value="Genomic_DNA"/>
</dbReference>
<sequence length="164" mass="17554">MISICSASSSLYPPSSIAARLRYVMRPSMLYDRIASFAVSVNRRYLVSLSRSAPSAAFRSAISRLSPSFASASSAVRSCTRISSSSCDFCSVSFVWRSSSACAPSSAITFTVWKNDRKQFRTTLSLTVRIFFASLTSSSGSRSISTAILSSSSNCSGENLSGLN</sequence>
<evidence type="ECO:0000313" key="4">
    <source>
        <dbReference type="EMBL" id="QNO46554.1"/>
    </source>
</evidence>
<dbReference type="AlphaFoldDB" id="A0A7G9Y7R5"/>